<dbReference type="InterPro" id="IPR012902">
    <property type="entry name" value="N_methyl_site"/>
</dbReference>
<dbReference type="InterPro" id="IPR045584">
    <property type="entry name" value="Pilin-like"/>
</dbReference>
<evidence type="ECO:0000256" key="5">
    <source>
        <dbReference type="ARBA" id="ARBA00022519"/>
    </source>
</evidence>
<organism evidence="11 12">
    <name type="scientific">Lysinibacillus capsici</name>
    <dbReference type="NCBI Taxonomy" id="2115968"/>
    <lineage>
        <taxon>Bacteria</taxon>
        <taxon>Bacillati</taxon>
        <taxon>Bacillota</taxon>
        <taxon>Bacilli</taxon>
        <taxon>Bacillales</taxon>
        <taxon>Bacillaceae</taxon>
        <taxon>Lysinibacillus</taxon>
    </lineage>
</organism>
<dbReference type="NCBIfam" id="TIGR02532">
    <property type="entry name" value="IV_pilin_GFxxxE"/>
    <property type="match status" value="1"/>
</dbReference>
<keyword evidence="3" id="KW-1003">Cell membrane</keyword>
<dbReference type="RefSeq" id="WP_279494292.1">
    <property type="nucleotide sequence ID" value="NZ_CP122283.1"/>
</dbReference>
<evidence type="ECO:0000313" key="12">
    <source>
        <dbReference type="Proteomes" id="UP001244564"/>
    </source>
</evidence>
<dbReference type="Gene3D" id="3.30.700.10">
    <property type="entry name" value="Glycoprotein, Type 4 Pilin"/>
    <property type="match status" value="1"/>
</dbReference>
<dbReference type="SUPFAM" id="SSF54523">
    <property type="entry name" value="Pili subunits"/>
    <property type="match status" value="1"/>
</dbReference>
<reference evidence="11 12" key="1">
    <citation type="submission" date="2023-04" db="EMBL/GenBank/DDBJ databases">
        <title>Genomic of Lysinibacillus capsici TSBLM.</title>
        <authorList>
            <person name="Hu X.S."/>
            <person name="Yu C.H."/>
        </authorList>
    </citation>
    <scope>NUCLEOTIDE SEQUENCE [LARGE SCALE GENOMIC DNA]</scope>
    <source>
        <strain evidence="11 12">TSBLM</strain>
    </source>
</reference>
<evidence type="ECO:0000256" key="8">
    <source>
        <dbReference type="ARBA" id="ARBA00023136"/>
    </source>
</evidence>
<evidence type="ECO:0000256" key="6">
    <source>
        <dbReference type="ARBA" id="ARBA00022692"/>
    </source>
</evidence>
<name>A0ABY8KGX7_9BACI</name>
<protein>
    <submittedName>
        <fullName evidence="11">Prepilin-type N-terminal cleavage/methylation domain-containing protein</fullName>
    </submittedName>
</protein>
<sequence>MQIKQQQGFTLAEVLAVVVIVSIISVLLFSILSSSTSTHQKQAKKNKNLQDTSYALKLVTKDFRKATQFDDATDTFTTRDGQQTYTLLNNTITRNGEIIANNIKEFKLEAKKDTPVVLTIKIVNTSDKEINAELTSRGIKMPDKEEN</sequence>
<evidence type="ECO:0000256" key="9">
    <source>
        <dbReference type="ARBA" id="ARBA00023287"/>
    </source>
</evidence>
<evidence type="ECO:0000256" key="2">
    <source>
        <dbReference type="ARBA" id="ARBA00004377"/>
    </source>
</evidence>
<keyword evidence="5" id="KW-0997">Cell inner membrane</keyword>
<evidence type="ECO:0000256" key="4">
    <source>
        <dbReference type="ARBA" id="ARBA00022481"/>
    </source>
</evidence>
<keyword evidence="7 10" id="KW-1133">Transmembrane helix</keyword>
<dbReference type="InterPro" id="IPR051621">
    <property type="entry name" value="T2SS_protein_J"/>
</dbReference>
<evidence type="ECO:0000256" key="7">
    <source>
        <dbReference type="ARBA" id="ARBA00022989"/>
    </source>
</evidence>
<dbReference type="EMBL" id="CP122283">
    <property type="protein sequence ID" value="WGF38177.1"/>
    <property type="molecule type" value="Genomic_DNA"/>
</dbReference>
<evidence type="ECO:0000313" key="11">
    <source>
        <dbReference type="EMBL" id="WGF38177.1"/>
    </source>
</evidence>
<accession>A0ABY8KGX7</accession>
<evidence type="ECO:0000256" key="1">
    <source>
        <dbReference type="ARBA" id="ARBA00004241"/>
    </source>
</evidence>
<comment type="subcellular location">
    <subcellularLocation>
        <location evidence="2">Cell inner membrane</location>
        <topology evidence="2">Single-pass membrane protein</topology>
    </subcellularLocation>
    <subcellularLocation>
        <location evidence="1">Cell surface</location>
    </subcellularLocation>
</comment>
<keyword evidence="6 10" id="KW-0812">Transmembrane</keyword>
<dbReference type="Pfam" id="PF07963">
    <property type="entry name" value="N_methyl"/>
    <property type="match status" value="1"/>
</dbReference>
<gene>
    <name evidence="11" type="ORF">QBO96_21040</name>
</gene>
<dbReference type="Proteomes" id="UP001244564">
    <property type="component" value="Chromosome"/>
</dbReference>
<keyword evidence="12" id="KW-1185">Reference proteome</keyword>
<keyword evidence="4" id="KW-0488">Methylation</keyword>
<keyword evidence="8 10" id="KW-0472">Membrane</keyword>
<keyword evidence="9" id="KW-0178">Competence</keyword>
<dbReference type="PANTHER" id="PTHR39583:SF2">
    <property type="entry name" value="TYPE II SECRETION SYSTEM PROTEIN J"/>
    <property type="match status" value="1"/>
</dbReference>
<evidence type="ECO:0000256" key="3">
    <source>
        <dbReference type="ARBA" id="ARBA00022475"/>
    </source>
</evidence>
<proteinExistence type="predicted"/>
<evidence type="ECO:0000256" key="10">
    <source>
        <dbReference type="SAM" id="Phobius"/>
    </source>
</evidence>
<feature type="transmembrane region" description="Helical" evidence="10">
    <location>
        <begin position="12"/>
        <end position="32"/>
    </location>
</feature>
<dbReference type="PANTHER" id="PTHR39583">
    <property type="entry name" value="TYPE II SECRETION SYSTEM PROTEIN J-RELATED"/>
    <property type="match status" value="1"/>
</dbReference>